<evidence type="ECO:0000313" key="1">
    <source>
        <dbReference type="EMBL" id="ACQ55264.1"/>
    </source>
</evidence>
<protein>
    <submittedName>
        <fullName evidence="1">Protein UL145</fullName>
    </submittedName>
</protein>
<proteinExistence type="predicted"/>
<dbReference type="InterPro" id="IPR057760">
    <property type="entry name" value="UL145-like"/>
</dbReference>
<accession>D2E303</accession>
<dbReference type="EMBL" id="FJ883005">
    <property type="protein sequence ID" value="ACQ55264.1"/>
    <property type="molecule type" value="Genomic_DNA"/>
</dbReference>
<organismHost>
    <name type="scientific">Macaca</name>
    <name type="common">macaques</name>
    <dbReference type="NCBI Taxonomy" id="9539"/>
</organismHost>
<sequence>MVFYQYRNAVQLLSARPRDGPGRWERLTHHAAYAADHGACTVLMATSQRLSLVLRRHSAISAVTLRLIPAKILKKLEESEWIPGAWIASETFPTSDVIHLITMHMHTMGHEYWTLSELLICL</sequence>
<dbReference type="Pfam" id="PF25719">
    <property type="entry name" value="UL145"/>
    <property type="match status" value="1"/>
</dbReference>
<reference evidence="1" key="1">
    <citation type="journal article" date="2009" name="Virology">
        <title>Patterns of divergence in the vCXCL and vGPCR gene clusters in primate cytomegalovirus genomes.</title>
        <authorList>
            <person name="Alcendor D.J."/>
            <person name="Zong J."/>
            <person name="Dolan A."/>
            <person name="Gatherer D."/>
            <person name="Davison A.J."/>
            <person name="Hayward G.S."/>
        </authorList>
    </citation>
    <scope>NUCLEOTIDE SEQUENCE</scope>
    <source>
        <strain evidence="1">4915</strain>
    </source>
</reference>
<name>D2E303_SCMVC</name>
<organism evidence="1">
    <name type="scientific">Simian cytomegalovirus (strain Colburn)</name>
    <dbReference type="NCBI Taxonomy" id="50292"/>
    <lineage>
        <taxon>Viruses</taxon>
        <taxon>Duplodnaviria</taxon>
        <taxon>Heunggongvirae</taxon>
        <taxon>Peploviricota</taxon>
        <taxon>Herviviricetes</taxon>
        <taxon>Herpesvirales</taxon>
        <taxon>Orthoherpesviridae</taxon>
        <taxon>Betaherpesvirinae</taxon>
        <taxon>Cytomegalovirus</taxon>
        <taxon>Cytomegalovirus cercopithecinebeta5</taxon>
    </lineage>
</organism>